<dbReference type="InParanoid" id="E2BAW1"/>
<proteinExistence type="predicted"/>
<reference evidence="1 2" key="1">
    <citation type="journal article" date="2010" name="Science">
        <title>Genomic comparison of the ants Camponotus floridanus and Harpegnathos saltator.</title>
        <authorList>
            <person name="Bonasio R."/>
            <person name="Zhang G."/>
            <person name="Ye C."/>
            <person name="Mutti N.S."/>
            <person name="Fang X."/>
            <person name="Qin N."/>
            <person name="Donahue G."/>
            <person name="Yang P."/>
            <person name="Li Q."/>
            <person name="Li C."/>
            <person name="Zhang P."/>
            <person name="Huang Z."/>
            <person name="Berger S.L."/>
            <person name="Reinberg D."/>
            <person name="Wang J."/>
            <person name="Liebig J."/>
        </authorList>
    </citation>
    <scope>NUCLEOTIDE SEQUENCE [LARGE SCALE GENOMIC DNA]</scope>
    <source>
        <strain evidence="1 2">R22 G/1</strain>
    </source>
</reference>
<gene>
    <name evidence="1" type="ORF">EAI_02528</name>
</gene>
<dbReference type="EMBL" id="GL446861">
    <property type="protein sequence ID" value="EFN87168.1"/>
    <property type="molecule type" value="Genomic_DNA"/>
</dbReference>
<organism evidence="2">
    <name type="scientific">Harpegnathos saltator</name>
    <name type="common">Jerdon's jumping ant</name>
    <dbReference type="NCBI Taxonomy" id="610380"/>
    <lineage>
        <taxon>Eukaryota</taxon>
        <taxon>Metazoa</taxon>
        <taxon>Ecdysozoa</taxon>
        <taxon>Arthropoda</taxon>
        <taxon>Hexapoda</taxon>
        <taxon>Insecta</taxon>
        <taxon>Pterygota</taxon>
        <taxon>Neoptera</taxon>
        <taxon>Endopterygota</taxon>
        <taxon>Hymenoptera</taxon>
        <taxon>Apocrita</taxon>
        <taxon>Aculeata</taxon>
        <taxon>Formicoidea</taxon>
        <taxon>Formicidae</taxon>
        <taxon>Ponerinae</taxon>
        <taxon>Ponerini</taxon>
        <taxon>Harpegnathos</taxon>
    </lineage>
</organism>
<sequence>MKQRRMGFRFWDKDRYRDTEMRKVSIENGLEEEYATLRRAPKSGVNKLTTTMMMTTTNPPWRFAAK</sequence>
<evidence type="ECO:0000313" key="2">
    <source>
        <dbReference type="Proteomes" id="UP000008237"/>
    </source>
</evidence>
<protein>
    <submittedName>
        <fullName evidence="1">Uncharacterized protein</fullName>
    </submittedName>
</protein>
<dbReference type="AlphaFoldDB" id="E2BAW1"/>
<evidence type="ECO:0000313" key="1">
    <source>
        <dbReference type="EMBL" id="EFN87168.1"/>
    </source>
</evidence>
<dbReference type="Proteomes" id="UP000008237">
    <property type="component" value="Unassembled WGS sequence"/>
</dbReference>
<name>E2BAW1_HARSA</name>
<keyword evidence="2" id="KW-1185">Reference proteome</keyword>
<accession>E2BAW1</accession>